<dbReference type="EMBL" id="QKYT01000103">
    <property type="protein sequence ID" value="RIA93482.1"/>
    <property type="molecule type" value="Genomic_DNA"/>
</dbReference>
<evidence type="ECO:0000313" key="3">
    <source>
        <dbReference type="EMBL" id="RIA93482.1"/>
    </source>
</evidence>
<dbReference type="OrthoDB" id="2365517at2759"/>
<evidence type="ECO:0000256" key="1">
    <source>
        <dbReference type="SAM" id="MobiDB-lite"/>
    </source>
</evidence>
<accession>A0A397S1U5</accession>
<proteinExistence type="predicted"/>
<evidence type="ECO:0000313" key="4">
    <source>
        <dbReference type="Proteomes" id="UP000265703"/>
    </source>
</evidence>
<feature type="region of interest" description="Disordered" evidence="1">
    <location>
        <begin position="68"/>
        <end position="87"/>
    </location>
</feature>
<protein>
    <submittedName>
        <fullName evidence="2">Uncharacterized protein</fullName>
    </submittedName>
</protein>
<feature type="compositionally biased region" description="Low complexity" evidence="1">
    <location>
        <begin position="70"/>
        <end position="87"/>
    </location>
</feature>
<comment type="caution">
    <text evidence="2">The sequence shown here is derived from an EMBL/GenBank/DDBJ whole genome shotgun (WGS) entry which is preliminary data.</text>
</comment>
<sequence>MTTLSPLKIFASVAILTFVGGYGLSKLYNKSYAQKHNDYEISDDTDKDKIIIKKSILSSPAYTNTSFNLKKSQQQKQKQQKYNNNNNNHISKKHFIIIENLIYNITTKQNQAIYFRKRYHKNLNEILKQINDMREKICITEEEYLKKIHNLLDEIEHYHKYQDLNLPENISYIKELESKVIQEEAYLDTELKVLQADLGMLMWKYEELEKYDLKEWKNSQLEIQQLRAKLMEDATRFSKMKANNYYY</sequence>
<organism evidence="2 4">
    <name type="scientific">Glomus cerebriforme</name>
    <dbReference type="NCBI Taxonomy" id="658196"/>
    <lineage>
        <taxon>Eukaryota</taxon>
        <taxon>Fungi</taxon>
        <taxon>Fungi incertae sedis</taxon>
        <taxon>Mucoromycota</taxon>
        <taxon>Glomeromycotina</taxon>
        <taxon>Glomeromycetes</taxon>
        <taxon>Glomerales</taxon>
        <taxon>Glomeraceae</taxon>
        <taxon>Glomus</taxon>
    </lineage>
</organism>
<evidence type="ECO:0000313" key="2">
    <source>
        <dbReference type="EMBL" id="RIA78766.1"/>
    </source>
</evidence>
<keyword evidence="4" id="KW-1185">Reference proteome</keyword>
<reference evidence="2 4" key="1">
    <citation type="submission" date="2018-06" db="EMBL/GenBank/DDBJ databases">
        <title>Comparative genomics reveals the genomic features of Rhizophagus irregularis, R. cerebriforme, R. diaphanum and Gigaspora rosea, and their symbiotic lifestyle signature.</title>
        <authorList>
            <person name="Morin E."/>
            <person name="San Clemente H."/>
            <person name="Chen E.C.H."/>
            <person name="De La Providencia I."/>
            <person name="Hainaut M."/>
            <person name="Kuo A."/>
            <person name="Kohler A."/>
            <person name="Murat C."/>
            <person name="Tang N."/>
            <person name="Roy S."/>
            <person name="Loubradou J."/>
            <person name="Henrissat B."/>
            <person name="Grigoriev I.V."/>
            <person name="Corradi N."/>
            <person name="Roux C."/>
            <person name="Martin F.M."/>
        </authorList>
    </citation>
    <scope>NUCLEOTIDE SEQUENCE [LARGE SCALE GENOMIC DNA]</scope>
    <source>
        <strain evidence="2 4">DAOM 227022</strain>
    </source>
</reference>
<gene>
    <name evidence="3" type="ORF">C1645_762389</name>
    <name evidence="2" type="ORF">C1645_795430</name>
</gene>
<dbReference type="Proteomes" id="UP000265703">
    <property type="component" value="Unassembled WGS sequence"/>
</dbReference>
<name>A0A397S1U5_9GLOM</name>
<dbReference type="AlphaFoldDB" id="A0A397S1U5"/>
<dbReference type="EMBL" id="QKYT01002122">
    <property type="protein sequence ID" value="RIA78766.1"/>
    <property type="molecule type" value="Genomic_DNA"/>
</dbReference>